<organism evidence="1 2">
    <name type="scientific">Ceratitis capitata</name>
    <name type="common">Mediterranean fruit fly</name>
    <name type="synonym">Tephritis capitata</name>
    <dbReference type="NCBI Taxonomy" id="7213"/>
    <lineage>
        <taxon>Eukaryota</taxon>
        <taxon>Metazoa</taxon>
        <taxon>Ecdysozoa</taxon>
        <taxon>Arthropoda</taxon>
        <taxon>Hexapoda</taxon>
        <taxon>Insecta</taxon>
        <taxon>Pterygota</taxon>
        <taxon>Neoptera</taxon>
        <taxon>Endopterygota</taxon>
        <taxon>Diptera</taxon>
        <taxon>Brachycera</taxon>
        <taxon>Muscomorpha</taxon>
        <taxon>Tephritoidea</taxon>
        <taxon>Tephritidae</taxon>
        <taxon>Ceratitis</taxon>
        <taxon>Ceratitis</taxon>
    </lineage>
</organism>
<evidence type="ECO:0000313" key="2">
    <source>
        <dbReference type="Proteomes" id="UP000606786"/>
    </source>
</evidence>
<gene>
    <name evidence="1" type="ORF">CCAP1982_LOCUS5283</name>
</gene>
<protein>
    <submittedName>
        <fullName evidence="1">(Mediterranean fruit fly) hypothetical protein</fullName>
    </submittedName>
</protein>
<evidence type="ECO:0000313" key="1">
    <source>
        <dbReference type="EMBL" id="CAD6996611.1"/>
    </source>
</evidence>
<dbReference type="EMBL" id="CAJHJT010000012">
    <property type="protein sequence ID" value="CAD6996611.1"/>
    <property type="molecule type" value="Genomic_DNA"/>
</dbReference>
<keyword evidence="2" id="KW-1185">Reference proteome</keyword>
<proteinExistence type="predicted"/>
<comment type="caution">
    <text evidence="1">The sequence shown here is derived from an EMBL/GenBank/DDBJ whole genome shotgun (WGS) entry which is preliminary data.</text>
</comment>
<accession>A0A811UCR9</accession>
<reference evidence="1" key="1">
    <citation type="submission" date="2020-11" db="EMBL/GenBank/DDBJ databases">
        <authorList>
            <person name="Whitehead M."/>
        </authorList>
    </citation>
    <scope>NUCLEOTIDE SEQUENCE</scope>
    <source>
        <strain evidence="1">EGII</strain>
    </source>
</reference>
<dbReference type="AlphaFoldDB" id="A0A811UCR9"/>
<dbReference type="Proteomes" id="UP000606786">
    <property type="component" value="Unassembled WGS sequence"/>
</dbReference>
<sequence>MCRYLAHCTCNKSNKYAYAYIHTYIRALEFKKEITRNCDFYANANLNHSRAHAHLYNNKNNNNNNSTLAYVQCRHSKKQDQIDMTYKYECTYTNNKKCININVQPTSVKQCQEQTKYPTNQTRKLLALFFCSCCCLFAIY</sequence>
<name>A0A811UCR9_CERCA</name>